<evidence type="ECO:0000256" key="1">
    <source>
        <dbReference type="SAM" id="MobiDB-lite"/>
    </source>
</evidence>
<organism evidence="2 3">
    <name type="scientific">Pochonia chlamydosporia 170</name>
    <dbReference type="NCBI Taxonomy" id="1380566"/>
    <lineage>
        <taxon>Eukaryota</taxon>
        <taxon>Fungi</taxon>
        <taxon>Dikarya</taxon>
        <taxon>Ascomycota</taxon>
        <taxon>Pezizomycotina</taxon>
        <taxon>Sordariomycetes</taxon>
        <taxon>Hypocreomycetidae</taxon>
        <taxon>Hypocreales</taxon>
        <taxon>Clavicipitaceae</taxon>
        <taxon>Pochonia</taxon>
    </lineage>
</organism>
<protein>
    <submittedName>
        <fullName evidence="2">Uncharacterized protein</fullName>
    </submittedName>
</protein>
<evidence type="ECO:0000313" key="3">
    <source>
        <dbReference type="Proteomes" id="UP000078397"/>
    </source>
</evidence>
<sequence>MSSLSTAPPAYAEKPGTHIAPPTDIKHTQDLSESTTRVPKHDIPAAVTTLQVDYTWKNLTARISEPSNPSQPIYIVDYRTFKSPHLLFKDAADNTFGSGTLHAVSINADYELHGQKGKLKALRHFHTEYTHLSRVYSKNGAPAAMNWSSDCDFRNWDFTCKGEDGVPVARFVSNCWSLKKVGMIEFYGPLGQSKEAREEIVVTGLTLFSCMVLRTTSLLSFFGGVFARPGPLPNPEAEKVKGEGEDGK</sequence>
<dbReference type="Proteomes" id="UP000078397">
    <property type="component" value="Unassembled WGS sequence"/>
</dbReference>
<comment type="caution">
    <text evidence="2">The sequence shown here is derived from an EMBL/GenBank/DDBJ whole genome shotgun (WGS) entry which is preliminary data.</text>
</comment>
<name>A0A179FRE1_METCM</name>
<dbReference type="OrthoDB" id="4725912at2759"/>
<gene>
    <name evidence="2" type="ORF">VFPPC_04122</name>
</gene>
<dbReference type="GeneID" id="28847517"/>
<feature type="region of interest" description="Disordered" evidence="1">
    <location>
        <begin position="1"/>
        <end position="38"/>
    </location>
</feature>
<proteinExistence type="predicted"/>
<reference evidence="2 3" key="1">
    <citation type="journal article" date="2016" name="PLoS Pathog.">
        <title>Biosynthesis of antibiotic leucinostatins in bio-control fungus Purpureocillium lilacinum and their inhibition on phytophthora revealed by genome mining.</title>
        <authorList>
            <person name="Wang G."/>
            <person name="Liu Z."/>
            <person name="Lin R."/>
            <person name="Li E."/>
            <person name="Mao Z."/>
            <person name="Ling J."/>
            <person name="Yang Y."/>
            <person name="Yin W.B."/>
            <person name="Xie B."/>
        </authorList>
    </citation>
    <scope>NUCLEOTIDE SEQUENCE [LARGE SCALE GENOMIC DNA]</scope>
    <source>
        <strain evidence="2">170</strain>
    </source>
</reference>
<accession>A0A179FRE1</accession>
<dbReference type="KEGG" id="pchm:VFPPC_04122"/>
<dbReference type="AlphaFoldDB" id="A0A179FRE1"/>
<keyword evidence="3" id="KW-1185">Reference proteome</keyword>
<evidence type="ECO:0000313" key="2">
    <source>
        <dbReference type="EMBL" id="OAQ67770.1"/>
    </source>
</evidence>
<dbReference type="RefSeq" id="XP_018144620.1">
    <property type="nucleotide sequence ID" value="XM_018283523.1"/>
</dbReference>
<dbReference type="EMBL" id="LSBJ02000003">
    <property type="protein sequence ID" value="OAQ67770.1"/>
    <property type="molecule type" value="Genomic_DNA"/>
</dbReference>